<proteinExistence type="predicted"/>
<reference evidence="5" key="2">
    <citation type="submission" date="2015-07" db="EMBL/GenBank/DDBJ databases">
        <title>Plasmids, circular viruses and viroids from rat gut.</title>
        <authorList>
            <person name="Jorgensen T.J."/>
            <person name="Hansen M.A."/>
            <person name="Xu Z."/>
            <person name="Tabak M.A."/>
            <person name="Sorensen S.J."/>
            <person name="Hansen L.H."/>
        </authorList>
    </citation>
    <scope>NUCLEOTIDE SEQUENCE</scope>
    <source>
        <strain evidence="5">RGFK0977</strain>
    </source>
</reference>
<feature type="domain" description="TonB-dependent receptor-like beta-barrel" evidence="4">
    <location>
        <begin position="19"/>
        <end position="317"/>
    </location>
</feature>
<evidence type="ECO:0000256" key="1">
    <source>
        <dbReference type="ARBA" id="ARBA00004442"/>
    </source>
</evidence>
<protein>
    <recommendedName>
        <fullName evidence="4">TonB-dependent receptor-like beta-barrel domain-containing protein</fullName>
    </recommendedName>
</protein>
<keyword evidence="2" id="KW-0472">Membrane</keyword>
<evidence type="ECO:0000256" key="3">
    <source>
        <dbReference type="ARBA" id="ARBA00023237"/>
    </source>
</evidence>
<dbReference type="EMBL" id="LN853573">
    <property type="protein sequence ID" value="CRY96196.1"/>
    <property type="molecule type" value="Genomic_DNA"/>
</dbReference>
<keyword evidence="3" id="KW-0998">Cell outer membrane</keyword>
<accession>A0A0H5Q2E2</accession>
<dbReference type="Gene3D" id="2.40.170.20">
    <property type="entry name" value="TonB-dependent receptor, beta-barrel domain"/>
    <property type="match status" value="1"/>
</dbReference>
<comment type="subcellular location">
    <subcellularLocation>
        <location evidence="1">Cell outer membrane</location>
    </subcellularLocation>
</comment>
<name>A0A0H5Q2E2_9ZZZZ</name>
<dbReference type="InterPro" id="IPR000531">
    <property type="entry name" value="Beta-barrel_TonB"/>
</dbReference>
<dbReference type="InterPro" id="IPR036942">
    <property type="entry name" value="Beta-barrel_TonB_sf"/>
</dbReference>
<reference evidence="5" key="1">
    <citation type="submission" date="2015-06" db="EMBL/GenBank/DDBJ databases">
        <authorList>
            <person name="Joergensen T."/>
        </authorList>
    </citation>
    <scope>NUCLEOTIDE SEQUENCE</scope>
    <source>
        <strain evidence="5">RGFK0977</strain>
    </source>
</reference>
<organism evidence="5">
    <name type="scientific">uncultured prokaryote</name>
    <dbReference type="NCBI Taxonomy" id="198431"/>
    <lineage>
        <taxon>unclassified sequences</taxon>
        <taxon>environmental samples</taxon>
    </lineage>
</organism>
<dbReference type="AlphaFoldDB" id="A0A0H5Q2E2"/>
<dbReference type="Pfam" id="PF00593">
    <property type="entry name" value="TonB_dep_Rec_b-barrel"/>
    <property type="match status" value="1"/>
</dbReference>
<dbReference type="SUPFAM" id="SSF56935">
    <property type="entry name" value="Porins"/>
    <property type="match status" value="1"/>
</dbReference>
<evidence type="ECO:0000259" key="4">
    <source>
        <dbReference type="Pfam" id="PF00593"/>
    </source>
</evidence>
<evidence type="ECO:0000256" key="2">
    <source>
        <dbReference type="ARBA" id="ARBA00023136"/>
    </source>
</evidence>
<evidence type="ECO:0000313" key="5">
    <source>
        <dbReference type="EMBL" id="CRY96196.1"/>
    </source>
</evidence>
<sequence length="356" mass="39908">MVYRRYPGADLESYTEGAGQDQLTERIRTNQYYSTNVFASYEDTFKDKHHLSAVIGANIENWNYKRVGATGQNIASEDYSDLSLVIPNSSGQVITTVQGGFNDYALMGFFARVNYDYMGKYLFEVSGRYDGTSRFAGGSRWGLFPSGSLGWRISEEPFFKNAKRVVDNLKIRASYGTLGNQNVKNGSSQVYYTWLRELSINDFAGYSFGEGSTMSKYSTLSAPVASDLTWETTHQWNIGVDMALFNSRLQFTGEVYARSTKNMLTDGMDLPSVYGASVPKMNAADLRTSGYELSLSWRDQFKLAGKPFGYNLRATVSDYKAVITKFNNPTKLLSNYYEGQPTLLTGCMKTVIHIVL</sequence>